<gene>
    <name evidence="2" type="primary">imm45</name>
    <name evidence="2" type="ORF">ACFPP9_24555</name>
</gene>
<dbReference type="InterPro" id="IPR029077">
    <property type="entry name" value="Imm45"/>
</dbReference>
<organism evidence="2 3">
    <name type="scientific">Kaistia terrae</name>
    <dbReference type="NCBI Taxonomy" id="537017"/>
    <lineage>
        <taxon>Bacteria</taxon>
        <taxon>Pseudomonadati</taxon>
        <taxon>Pseudomonadota</taxon>
        <taxon>Alphaproteobacteria</taxon>
        <taxon>Hyphomicrobiales</taxon>
        <taxon>Kaistiaceae</taxon>
        <taxon>Kaistia</taxon>
    </lineage>
</organism>
<dbReference type="EMBL" id="JBHSML010000030">
    <property type="protein sequence ID" value="MFC5518957.1"/>
    <property type="molecule type" value="Genomic_DNA"/>
</dbReference>
<evidence type="ECO:0000313" key="2">
    <source>
        <dbReference type="EMBL" id="MFC5518957.1"/>
    </source>
</evidence>
<evidence type="ECO:0000259" key="1">
    <source>
        <dbReference type="Pfam" id="PF15572"/>
    </source>
</evidence>
<comment type="caution">
    <text evidence="2">The sequence shown here is derived from an EMBL/GenBank/DDBJ whole genome shotgun (WGS) entry which is preliminary data.</text>
</comment>
<keyword evidence="3" id="KW-1185">Reference proteome</keyword>
<dbReference type="Pfam" id="PF15572">
    <property type="entry name" value="Imm45"/>
    <property type="match status" value="1"/>
</dbReference>
<name>A0ABW0Q5M6_9HYPH</name>
<feature type="domain" description="Immunity protein 45" evidence="1">
    <location>
        <begin position="4"/>
        <end position="89"/>
    </location>
</feature>
<sequence>MDWPEARIYSGTVLRFPAIAPYEDWVDFMLVVLPSQVNALLVTTGYKAGLVPQVLPPEAGPTGAIDSDWLLANWSKWVFPSTPVDRVYVVRGYSSLAPEPE</sequence>
<evidence type="ECO:0000313" key="3">
    <source>
        <dbReference type="Proteomes" id="UP001596150"/>
    </source>
</evidence>
<proteinExistence type="predicted"/>
<dbReference type="RefSeq" id="WP_380225568.1">
    <property type="nucleotide sequence ID" value="NZ_JAPKNH010000016.1"/>
</dbReference>
<reference evidence="3" key="1">
    <citation type="journal article" date="2019" name="Int. J. Syst. Evol. Microbiol.">
        <title>The Global Catalogue of Microorganisms (GCM) 10K type strain sequencing project: providing services to taxonomists for standard genome sequencing and annotation.</title>
        <authorList>
            <consortium name="The Broad Institute Genomics Platform"/>
            <consortium name="The Broad Institute Genome Sequencing Center for Infectious Disease"/>
            <person name="Wu L."/>
            <person name="Ma J."/>
        </authorList>
    </citation>
    <scope>NUCLEOTIDE SEQUENCE [LARGE SCALE GENOMIC DNA]</scope>
    <source>
        <strain evidence="3">KACC 12633</strain>
    </source>
</reference>
<protein>
    <submittedName>
        <fullName evidence="2">Imm45 family immunity protein</fullName>
    </submittedName>
</protein>
<dbReference type="Proteomes" id="UP001596150">
    <property type="component" value="Unassembled WGS sequence"/>
</dbReference>
<accession>A0ABW0Q5M6</accession>